<evidence type="ECO:0000313" key="7">
    <source>
        <dbReference type="Proteomes" id="UP001152484"/>
    </source>
</evidence>
<evidence type="ECO:0000256" key="5">
    <source>
        <dbReference type="RuleBase" id="RU362027"/>
    </source>
</evidence>
<dbReference type="Gene3D" id="3.90.550.10">
    <property type="entry name" value="Spore Coat Polysaccharide Biosynthesis Protein SpsA, Chain A"/>
    <property type="match status" value="1"/>
</dbReference>
<dbReference type="OrthoDB" id="411524at2759"/>
<keyword evidence="5" id="KW-0333">Golgi apparatus</keyword>
<evidence type="ECO:0000256" key="3">
    <source>
        <dbReference type="ARBA" id="ARBA00022676"/>
    </source>
</evidence>
<evidence type="ECO:0000256" key="4">
    <source>
        <dbReference type="ARBA" id="ARBA00022679"/>
    </source>
</evidence>
<proteinExistence type="inferred from homology"/>
<dbReference type="GO" id="GO:0047262">
    <property type="term" value="F:polygalacturonate 4-alpha-galacturonosyltransferase activity"/>
    <property type="evidence" value="ECO:0007669"/>
    <property type="project" value="InterPro"/>
</dbReference>
<dbReference type="InterPro" id="IPR029993">
    <property type="entry name" value="GAUT"/>
</dbReference>
<accession>A0A9P0ZQV5</accession>
<dbReference type="Pfam" id="PF01501">
    <property type="entry name" value="Glyco_transf_8"/>
    <property type="match status" value="1"/>
</dbReference>
<evidence type="ECO:0000256" key="2">
    <source>
        <dbReference type="ARBA" id="ARBA00006351"/>
    </source>
</evidence>
<dbReference type="InterPro" id="IPR029044">
    <property type="entry name" value="Nucleotide-diphossugar_trans"/>
</dbReference>
<gene>
    <name evidence="6" type="ORF">CEURO_LOCUS17713</name>
</gene>
<keyword evidence="5" id="KW-1133">Transmembrane helix</keyword>
<keyword evidence="5" id="KW-0472">Membrane</keyword>
<name>A0A9P0ZQV5_CUSEU</name>
<keyword evidence="3 5" id="KW-0328">Glycosyltransferase</keyword>
<dbReference type="AlphaFoldDB" id="A0A9P0ZQV5"/>
<protein>
    <recommendedName>
        <fullName evidence="5">Hexosyltransferase</fullName>
        <ecNumber evidence="5">2.4.1.-</ecNumber>
    </recommendedName>
</protein>
<dbReference type="SUPFAM" id="SSF53448">
    <property type="entry name" value="Nucleotide-diphospho-sugar transferases"/>
    <property type="match status" value="1"/>
</dbReference>
<sequence>MKGKGSPLISRRIHNKTVTFSAVLTLGLLFFLFLLRIALLVHESTVICTSLGCLGWRLSSGGDSALLREELTRALLEVTSIDGYVKGIRGEDGSTSVTASFNDLVKEMSPNRQENIKTFAIKAKATILKMEQIAQSIKKHESFYWHMASHGVPKWMQCLSLKLAAQYSMNATARSRLPSPEYFPRLIDASLQHLVLFTDNVLAASVVISSVIKSAMSPERMVFHVVTDKKTYTAMHAWFAINPIGSAVVEVKGLHQYDFPHRVSIGIKQMLEIHRLVWGQKFDGIKKTVDPFSVLNHLHIYIPQLFPDLNKIVFLDDDIVVQHDLSPLWDVDLNGKVVGAVFDSSCGYGCCPGRKYKDYLNFTHPIISSSKLDENSCVWLYGMNIFDLQAWRKANIIATYHQWLHYNLNSGFELWRPGALAPALIAFEGNVQPIDPSWHVAGLGNRVQQVDESELEAANVIHFSGPAKPWLEIAAPELRSLWSQYVNFSNEFVKECGIVG</sequence>
<reference evidence="6" key="1">
    <citation type="submission" date="2022-07" db="EMBL/GenBank/DDBJ databases">
        <authorList>
            <person name="Macas J."/>
            <person name="Novak P."/>
            <person name="Neumann P."/>
        </authorList>
    </citation>
    <scope>NUCLEOTIDE SEQUENCE</scope>
</reference>
<dbReference type="PANTHER" id="PTHR32116">
    <property type="entry name" value="GALACTURONOSYLTRANSFERASE 4-RELATED"/>
    <property type="match status" value="1"/>
</dbReference>
<keyword evidence="4" id="KW-0808">Transferase</keyword>
<feature type="transmembrane region" description="Helical" evidence="5">
    <location>
        <begin position="20"/>
        <end position="41"/>
    </location>
</feature>
<dbReference type="GO" id="GO:0000139">
    <property type="term" value="C:Golgi membrane"/>
    <property type="evidence" value="ECO:0007669"/>
    <property type="project" value="UniProtKB-SubCell"/>
</dbReference>
<keyword evidence="5" id="KW-0812">Transmembrane</keyword>
<comment type="pathway">
    <text evidence="1 5">Glycan metabolism; pectin biosynthesis.</text>
</comment>
<dbReference type="Proteomes" id="UP001152484">
    <property type="component" value="Unassembled WGS sequence"/>
</dbReference>
<dbReference type="EMBL" id="CAMAPE010000051">
    <property type="protein sequence ID" value="CAH9107441.1"/>
    <property type="molecule type" value="Genomic_DNA"/>
</dbReference>
<evidence type="ECO:0000256" key="1">
    <source>
        <dbReference type="ARBA" id="ARBA00004877"/>
    </source>
</evidence>
<dbReference type="GO" id="GO:0071555">
    <property type="term" value="P:cell wall organization"/>
    <property type="evidence" value="ECO:0007669"/>
    <property type="project" value="UniProtKB-KW"/>
</dbReference>
<evidence type="ECO:0000313" key="6">
    <source>
        <dbReference type="EMBL" id="CAH9107441.1"/>
    </source>
</evidence>
<keyword evidence="5" id="KW-0961">Cell wall biogenesis/degradation</keyword>
<comment type="similarity">
    <text evidence="2 5">Belongs to the glycosyltransferase 8 family.</text>
</comment>
<keyword evidence="7" id="KW-1185">Reference proteome</keyword>
<organism evidence="6 7">
    <name type="scientific">Cuscuta europaea</name>
    <name type="common">European dodder</name>
    <dbReference type="NCBI Taxonomy" id="41803"/>
    <lineage>
        <taxon>Eukaryota</taxon>
        <taxon>Viridiplantae</taxon>
        <taxon>Streptophyta</taxon>
        <taxon>Embryophyta</taxon>
        <taxon>Tracheophyta</taxon>
        <taxon>Spermatophyta</taxon>
        <taxon>Magnoliopsida</taxon>
        <taxon>eudicotyledons</taxon>
        <taxon>Gunneridae</taxon>
        <taxon>Pentapetalae</taxon>
        <taxon>asterids</taxon>
        <taxon>lamiids</taxon>
        <taxon>Solanales</taxon>
        <taxon>Convolvulaceae</taxon>
        <taxon>Cuscuteae</taxon>
        <taxon>Cuscuta</taxon>
        <taxon>Cuscuta subgen. Cuscuta</taxon>
    </lineage>
</organism>
<dbReference type="EC" id="2.4.1.-" evidence="5"/>
<comment type="caution">
    <text evidence="6">The sequence shown here is derived from an EMBL/GenBank/DDBJ whole genome shotgun (WGS) entry which is preliminary data.</text>
</comment>
<dbReference type="PANTHER" id="PTHR32116:SF30">
    <property type="entry name" value="GALACTURONOSYLTRANSFERASE 15-RELATED"/>
    <property type="match status" value="1"/>
</dbReference>
<comment type="subcellular location">
    <subcellularLocation>
        <location evidence="5">Golgi apparatus membrane</location>
        <topology evidence="5">Single-pass type II membrane protein</topology>
    </subcellularLocation>
</comment>
<dbReference type="InterPro" id="IPR002495">
    <property type="entry name" value="Glyco_trans_8"/>
</dbReference>